<dbReference type="EMBL" id="OOFM01000004">
    <property type="protein sequence ID" value="SPL62768.1"/>
    <property type="molecule type" value="Genomic_DNA"/>
</dbReference>
<name>A0A2P9HF87_9HYPH</name>
<evidence type="ECO:0000313" key="2">
    <source>
        <dbReference type="Proteomes" id="UP000246073"/>
    </source>
</evidence>
<protein>
    <submittedName>
        <fullName evidence="1">Uncharacterized protein</fullName>
    </submittedName>
</protein>
<dbReference type="AlphaFoldDB" id="A0A2P9HF87"/>
<dbReference type="Proteomes" id="UP000246073">
    <property type="component" value="Unassembled WGS sequence"/>
</dbReference>
<evidence type="ECO:0000313" key="1">
    <source>
        <dbReference type="EMBL" id="SPL62768.1"/>
    </source>
</evidence>
<gene>
    <name evidence="1" type="ORF">OHAE_2700</name>
</gene>
<reference evidence="2" key="1">
    <citation type="submission" date="2017-12" db="EMBL/GenBank/DDBJ databases">
        <authorList>
            <person name="Diaz M."/>
        </authorList>
    </citation>
    <scope>NUCLEOTIDE SEQUENCE [LARGE SCALE GENOMIC DNA]</scope>
    <source>
        <strain evidence="2">FI11154</strain>
    </source>
</reference>
<sequence>MATKFAPLTGFLTAFATPSKRAFVGLRSQMQNRYMRVI</sequence>
<proteinExistence type="predicted"/>
<organism evidence="1 2">
    <name type="scientific">Ochrobactrum soli</name>
    <dbReference type="NCBI Taxonomy" id="2448455"/>
    <lineage>
        <taxon>Bacteria</taxon>
        <taxon>Pseudomonadati</taxon>
        <taxon>Pseudomonadota</taxon>
        <taxon>Alphaproteobacteria</taxon>
        <taxon>Hyphomicrobiales</taxon>
        <taxon>Brucellaceae</taxon>
        <taxon>Brucella/Ochrobactrum group</taxon>
        <taxon>Ochrobactrum</taxon>
    </lineage>
</organism>
<accession>A0A2P9HF87</accession>